<evidence type="ECO:0000313" key="6">
    <source>
        <dbReference type="Proteomes" id="UP000318313"/>
    </source>
</evidence>
<accession>A0A518ICH1</accession>
<dbReference type="CDD" id="cd03811">
    <property type="entry name" value="GT4_GT28_WabH-like"/>
    <property type="match status" value="1"/>
</dbReference>
<dbReference type="Pfam" id="PF13439">
    <property type="entry name" value="Glyco_transf_4"/>
    <property type="match status" value="1"/>
</dbReference>
<dbReference type="Pfam" id="PF00534">
    <property type="entry name" value="Glycos_transf_1"/>
    <property type="match status" value="1"/>
</dbReference>
<protein>
    <submittedName>
        <fullName evidence="5">4-alpha-N-acetylgalactosaminyltransferase</fullName>
        <ecNumber evidence="5">2.4.1.291</ecNumber>
    </submittedName>
</protein>
<dbReference type="InterPro" id="IPR028098">
    <property type="entry name" value="Glyco_trans_4-like_N"/>
</dbReference>
<proteinExistence type="predicted"/>
<dbReference type="RefSeq" id="WP_145309533.1">
    <property type="nucleotide sequence ID" value="NZ_CP037452.1"/>
</dbReference>
<dbReference type="PANTHER" id="PTHR12526">
    <property type="entry name" value="GLYCOSYLTRANSFERASE"/>
    <property type="match status" value="1"/>
</dbReference>
<feature type="domain" description="Glycosyltransferase subfamily 4-like N-terminal" evidence="4">
    <location>
        <begin position="17"/>
        <end position="188"/>
    </location>
</feature>
<evidence type="ECO:0000256" key="2">
    <source>
        <dbReference type="ARBA" id="ARBA00022679"/>
    </source>
</evidence>
<keyword evidence="2 5" id="KW-0808">Transferase</keyword>
<dbReference type="InterPro" id="IPR001296">
    <property type="entry name" value="Glyco_trans_1"/>
</dbReference>
<evidence type="ECO:0000259" key="4">
    <source>
        <dbReference type="Pfam" id="PF13439"/>
    </source>
</evidence>
<dbReference type="EC" id="2.4.1.291" evidence="5"/>
<evidence type="ECO:0000256" key="1">
    <source>
        <dbReference type="ARBA" id="ARBA00022676"/>
    </source>
</evidence>
<reference evidence="5 6" key="1">
    <citation type="submission" date="2019-03" db="EMBL/GenBank/DDBJ databases">
        <title>Deep-cultivation of Planctomycetes and their phenomic and genomic characterization uncovers novel biology.</title>
        <authorList>
            <person name="Wiegand S."/>
            <person name="Jogler M."/>
            <person name="Boedeker C."/>
            <person name="Pinto D."/>
            <person name="Vollmers J."/>
            <person name="Rivas-Marin E."/>
            <person name="Kohn T."/>
            <person name="Peeters S.H."/>
            <person name="Heuer A."/>
            <person name="Rast P."/>
            <person name="Oberbeckmann S."/>
            <person name="Bunk B."/>
            <person name="Jeske O."/>
            <person name="Meyerdierks A."/>
            <person name="Storesund J.E."/>
            <person name="Kallscheuer N."/>
            <person name="Luecker S."/>
            <person name="Lage O.M."/>
            <person name="Pohl T."/>
            <person name="Merkel B.J."/>
            <person name="Hornburger P."/>
            <person name="Mueller R.-W."/>
            <person name="Bruemmer F."/>
            <person name="Labrenz M."/>
            <person name="Spormann A.M."/>
            <person name="Op den Camp H."/>
            <person name="Overmann J."/>
            <person name="Amann R."/>
            <person name="Jetten M.S.M."/>
            <person name="Mascher T."/>
            <person name="Medema M.H."/>
            <person name="Devos D.P."/>
            <person name="Kaster A.-K."/>
            <person name="Ovreas L."/>
            <person name="Rohde M."/>
            <person name="Galperin M.Y."/>
            <person name="Jogler C."/>
        </authorList>
    </citation>
    <scope>NUCLEOTIDE SEQUENCE [LARGE SCALE GENOMIC DNA]</scope>
    <source>
        <strain evidence="5 6">Enr17</strain>
    </source>
</reference>
<dbReference type="PANTHER" id="PTHR12526:SF510">
    <property type="entry name" value="D-INOSITOL 3-PHOSPHATE GLYCOSYLTRANSFERASE"/>
    <property type="match status" value="1"/>
</dbReference>
<dbReference type="GO" id="GO:0016757">
    <property type="term" value="F:glycosyltransferase activity"/>
    <property type="evidence" value="ECO:0007669"/>
    <property type="project" value="UniProtKB-KW"/>
</dbReference>
<keyword evidence="1 5" id="KW-0328">Glycosyltransferase</keyword>
<dbReference type="SUPFAM" id="SSF53756">
    <property type="entry name" value="UDP-Glycosyltransferase/glycogen phosphorylase"/>
    <property type="match status" value="1"/>
</dbReference>
<dbReference type="Gene3D" id="3.40.50.2000">
    <property type="entry name" value="Glycogen Phosphorylase B"/>
    <property type="match status" value="2"/>
</dbReference>
<feature type="domain" description="Glycosyl transferase family 1" evidence="3">
    <location>
        <begin position="198"/>
        <end position="361"/>
    </location>
</feature>
<evidence type="ECO:0000259" key="3">
    <source>
        <dbReference type="Pfam" id="PF00534"/>
    </source>
</evidence>
<dbReference type="Proteomes" id="UP000318313">
    <property type="component" value="Chromosome"/>
</dbReference>
<evidence type="ECO:0000313" key="5">
    <source>
        <dbReference type="EMBL" id="QDV50784.1"/>
    </source>
</evidence>
<gene>
    <name evidence="5" type="primary">pglJ</name>
    <name evidence="5" type="ORF">Enr17x_28280</name>
</gene>
<dbReference type="OrthoDB" id="9765330at2"/>
<keyword evidence="6" id="KW-1185">Reference proteome</keyword>
<dbReference type="AlphaFoldDB" id="A0A518ICH1"/>
<organism evidence="5 6">
    <name type="scientific">Gimesia fumaroli</name>
    <dbReference type="NCBI Taxonomy" id="2527976"/>
    <lineage>
        <taxon>Bacteria</taxon>
        <taxon>Pseudomonadati</taxon>
        <taxon>Planctomycetota</taxon>
        <taxon>Planctomycetia</taxon>
        <taxon>Planctomycetales</taxon>
        <taxon>Planctomycetaceae</taxon>
        <taxon>Gimesia</taxon>
    </lineage>
</organism>
<sequence length="385" mass="43239">MTKKIRILFAIGSLGGGGAERVLLDQLARLDRDKFTPLLYLVSHSGSLLEELPKDVPVFAFASRNDTPRWNWPGRIHRQLVSDLASVIREQQVDLVFDHTFHMTLIAGPATRKTKTPRVSLIVCDPEQDLTNSESRFLFFKKRLLQQAYQSADSVISVSEGVRQAAITYYDLDPALVQTIYNPINLERIDALYAQGDLRLDPDKFHIVSCGRLHPQKGFGFLLEAAEKLIYQNGLTDLRFHILGEGPSREELQREIKQRQLSEFVVLEGFQDNPFQYYREAQLFCLPSLYEGFGLVLAEAMACRIPVLATDCPSGPAEILEHGKYGRLVPPANADALADQISDAVSNYEAWQSLVPEARKRVETMFDAGGVMGKLEALFERVAAE</sequence>
<name>A0A518ICH1_9PLAN</name>
<dbReference type="KEGG" id="gfm:Enr17x_28280"/>
<dbReference type="EMBL" id="CP037452">
    <property type="protein sequence ID" value="QDV50784.1"/>
    <property type="molecule type" value="Genomic_DNA"/>
</dbReference>